<organism evidence="1">
    <name type="scientific">marine sediment metagenome</name>
    <dbReference type="NCBI Taxonomy" id="412755"/>
    <lineage>
        <taxon>unclassified sequences</taxon>
        <taxon>metagenomes</taxon>
        <taxon>ecological metagenomes</taxon>
    </lineage>
</organism>
<sequence>AVEMADTEIPFIAIEDVANSKKEMKITLINTEASY</sequence>
<evidence type="ECO:0000313" key="1">
    <source>
        <dbReference type="EMBL" id="GAG23583.1"/>
    </source>
</evidence>
<name>X0WGD4_9ZZZZ</name>
<protein>
    <submittedName>
        <fullName evidence="1">Uncharacterized protein</fullName>
    </submittedName>
</protein>
<dbReference type="AlphaFoldDB" id="X0WGD4"/>
<dbReference type="EMBL" id="BARS01031918">
    <property type="protein sequence ID" value="GAG23583.1"/>
    <property type="molecule type" value="Genomic_DNA"/>
</dbReference>
<reference evidence="1" key="1">
    <citation type="journal article" date="2014" name="Front. Microbiol.">
        <title>High frequency of phylogenetically diverse reductive dehalogenase-homologous genes in deep subseafloor sedimentary metagenomes.</title>
        <authorList>
            <person name="Kawai M."/>
            <person name="Futagami T."/>
            <person name="Toyoda A."/>
            <person name="Takaki Y."/>
            <person name="Nishi S."/>
            <person name="Hori S."/>
            <person name="Arai W."/>
            <person name="Tsubouchi T."/>
            <person name="Morono Y."/>
            <person name="Uchiyama I."/>
            <person name="Ito T."/>
            <person name="Fujiyama A."/>
            <person name="Inagaki F."/>
            <person name="Takami H."/>
        </authorList>
    </citation>
    <scope>NUCLEOTIDE SEQUENCE</scope>
    <source>
        <strain evidence="1">Expedition CK06-06</strain>
    </source>
</reference>
<feature type="non-terminal residue" evidence="1">
    <location>
        <position position="1"/>
    </location>
</feature>
<gene>
    <name evidence="1" type="ORF">S01H1_49602</name>
</gene>
<proteinExistence type="predicted"/>
<accession>X0WGD4</accession>
<comment type="caution">
    <text evidence="1">The sequence shown here is derived from an EMBL/GenBank/DDBJ whole genome shotgun (WGS) entry which is preliminary data.</text>
</comment>